<accession>A0A3N0ADR0</accession>
<feature type="transmembrane region" description="Helical" evidence="7">
    <location>
        <begin position="179"/>
        <end position="198"/>
    </location>
</feature>
<evidence type="ECO:0000256" key="5">
    <source>
        <dbReference type="ARBA" id="ARBA00022989"/>
    </source>
</evidence>
<keyword evidence="10" id="KW-1185">Reference proteome</keyword>
<dbReference type="InterPro" id="IPR032816">
    <property type="entry name" value="VTT_dom"/>
</dbReference>
<evidence type="ECO:0000256" key="2">
    <source>
        <dbReference type="ARBA" id="ARBA00008640"/>
    </source>
</evidence>
<dbReference type="GO" id="GO:0005886">
    <property type="term" value="C:plasma membrane"/>
    <property type="evidence" value="ECO:0007669"/>
    <property type="project" value="UniProtKB-SubCell"/>
</dbReference>
<evidence type="ECO:0000256" key="1">
    <source>
        <dbReference type="ARBA" id="ARBA00004651"/>
    </source>
</evidence>
<comment type="subcellular location">
    <subcellularLocation>
        <location evidence="1 7">Cell membrane</location>
        <topology evidence="1 7">Multi-pass membrane protein</topology>
    </subcellularLocation>
</comment>
<feature type="transmembrane region" description="Helical" evidence="7">
    <location>
        <begin position="31"/>
        <end position="53"/>
    </location>
</feature>
<evidence type="ECO:0000313" key="10">
    <source>
        <dbReference type="Proteomes" id="UP000267368"/>
    </source>
</evidence>
<dbReference type="EMBL" id="QICB01000007">
    <property type="protein sequence ID" value="RNL18888.1"/>
    <property type="molecule type" value="Genomic_DNA"/>
</dbReference>
<comment type="caution">
    <text evidence="9">The sequence shown here is derived from an EMBL/GenBank/DDBJ whole genome shotgun (WGS) entry which is preliminary data.</text>
</comment>
<sequence>MAIACVAIAPMIAELTEPGGLERVVEDVQNAGVGGVFMLLGFQFLQIVVAFIPGEVVQLAAGMMYGPWGGALIVLVGCIVSSAFIFVVVHKLGAPFVHAMIPEKWMAKLEKFEQSEKLDVMVFVLFLIPGLPKDVFTYLVPLTHMRMRDFLFLANVGRIPGILISTFGAAGLIQGDYTQSIILFAIAAAIAIVALVMHEKILHGLAGMKRATKKEGSAE</sequence>
<feature type="transmembrane region" description="Helical" evidence="7">
    <location>
        <begin position="65"/>
        <end position="89"/>
    </location>
</feature>
<dbReference type="InterPro" id="IPR015414">
    <property type="entry name" value="TMEM64"/>
</dbReference>
<dbReference type="Proteomes" id="UP000267368">
    <property type="component" value="Unassembled WGS sequence"/>
</dbReference>
<comment type="similarity">
    <text evidence="2 7">Belongs to the TVP38/TMEM64 family.</text>
</comment>
<dbReference type="AlphaFoldDB" id="A0A3N0ADR0"/>
<dbReference type="OrthoDB" id="3173541at2"/>
<comment type="caution">
    <text evidence="7">Lacks conserved residue(s) required for the propagation of feature annotation.</text>
</comment>
<feature type="transmembrane region" description="Helical" evidence="7">
    <location>
        <begin position="152"/>
        <end position="173"/>
    </location>
</feature>
<keyword evidence="6 7" id="KW-0472">Membrane</keyword>
<reference evidence="10" key="1">
    <citation type="submission" date="2018-05" db="EMBL/GenBank/DDBJ databases">
        <title>Genome Sequencing of selected type strains of the family Eggerthellaceae.</title>
        <authorList>
            <person name="Danylec N."/>
            <person name="Stoll D.A."/>
            <person name="Doetsch A."/>
            <person name="Huch M."/>
        </authorList>
    </citation>
    <scope>NUCLEOTIDE SEQUENCE [LARGE SCALE GENOMIC DNA]</scope>
    <source>
        <strain evidence="10">DSM 17537</strain>
    </source>
</reference>
<evidence type="ECO:0000313" key="9">
    <source>
        <dbReference type="EMBL" id="RNL18888.1"/>
    </source>
</evidence>
<dbReference type="PANTHER" id="PTHR12677">
    <property type="entry name" value="GOLGI APPARATUS MEMBRANE PROTEIN TVP38-RELATED"/>
    <property type="match status" value="1"/>
</dbReference>
<keyword evidence="5 7" id="KW-1133">Transmembrane helix</keyword>
<feature type="domain" description="VTT" evidence="8">
    <location>
        <begin position="52"/>
        <end position="167"/>
    </location>
</feature>
<proteinExistence type="inferred from homology"/>
<evidence type="ECO:0000256" key="7">
    <source>
        <dbReference type="RuleBase" id="RU366058"/>
    </source>
</evidence>
<organism evidence="9 10">
    <name type="scientific">Slackia faecicanis</name>
    <dbReference type="NCBI Taxonomy" id="255723"/>
    <lineage>
        <taxon>Bacteria</taxon>
        <taxon>Bacillati</taxon>
        <taxon>Actinomycetota</taxon>
        <taxon>Coriobacteriia</taxon>
        <taxon>Eggerthellales</taxon>
        <taxon>Eggerthellaceae</taxon>
        <taxon>Slackia</taxon>
    </lineage>
</organism>
<keyword evidence="4 7" id="KW-0812">Transmembrane</keyword>
<evidence type="ECO:0000256" key="3">
    <source>
        <dbReference type="ARBA" id="ARBA00022475"/>
    </source>
</evidence>
<evidence type="ECO:0000256" key="6">
    <source>
        <dbReference type="ARBA" id="ARBA00023136"/>
    </source>
</evidence>
<evidence type="ECO:0000256" key="4">
    <source>
        <dbReference type="ARBA" id="ARBA00022692"/>
    </source>
</evidence>
<dbReference type="Pfam" id="PF09335">
    <property type="entry name" value="VTT_dom"/>
    <property type="match status" value="1"/>
</dbReference>
<name>A0A3N0ADR0_9ACTN</name>
<gene>
    <name evidence="9" type="ORF">DMP07_07700</name>
</gene>
<dbReference type="PANTHER" id="PTHR12677:SF59">
    <property type="entry name" value="GOLGI APPARATUS MEMBRANE PROTEIN TVP38-RELATED"/>
    <property type="match status" value="1"/>
</dbReference>
<keyword evidence="3 7" id="KW-1003">Cell membrane</keyword>
<protein>
    <recommendedName>
        <fullName evidence="7">TVP38/TMEM64 family membrane protein</fullName>
    </recommendedName>
</protein>
<evidence type="ECO:0000259" key="8">
    <source>
        <dbReference type="Pfam" id="PF09335"/>
    </source>
</evidence>